<feature type="region of interest" description="Disordered" evidence="2">
    <location>
        <begin position="52"/>
        <end position="72"/>
    </location>
</feature>
<organism evidence="4 5">
    <name type="scientific">Ephemerocybe angulata</name>
    <dbReference type="NCBI Taxonomy" id="980116"/>
    <lineage>
        <taxon>Eukaryota</taxon>
        <taxon>Fungi</taxon>
        <taxon>Dikarya</taxon>
        <taxon>Basidiomycota</taxon>
        <taxon>Agaricomycotina</taxon>
        <taxon>Agaricomycetes</taxon>
        <taxon>Agaricomycetidae</taxon>
        <taxon>Agaricales</taxon>
        <taxon>Agaricineae</taxon>
        <taxon>Psathyrellaceae</taxon>
        <taxon>Ephemerocybe</taxon>
    </lineage>
</organism>
<gene>
    <name evidence="4" type="ORF">DFP72DRAFT_440154</name>
</gene>
<dbReference type="PANTHER" id="PTHR10039:SF14">
    <property type="entry name" value="NACHT DOMAIN-CONTAINING PROTEIN"/>
    <property type="match status" value="1"/>
</dbReference>
<keyword evidence="5" id="KW-1185">Reference proteome</keyword>
<protein>
    <recommendedName>
        <fullName evidence="3">Nephrocystin 3-like N-terminal domain-containing protein</fullName>
    </recommendedName>
</protein>
<proteinExistence type="predicted"/>
<comment type="caution">
    <text evidence="4">The sequence shown here is derived from an EMBL/GenBank/DDBJ whole genome shotgun (WGS) entry which is preliminary data.</text>
</comment>
<evidence type="ECO:0000256" key="1">
    <source>
        <dbReference type="ARBA" id="ARBA00022737"/>
    </source>
</evidence>
<accession>A0A8H6M341</accession>
<dbReference type="Gene3D" id="3.40.50.300">
    <property type="entry name" value="P-loop containing nucleotide triphosphate hydrolases"/>
    <property type="match status" value="1"/>
</dbReference>
<dbReference type="InterPro" id="IPR056884">
    <property type="entry name" value="NPHP3-like_N"/>
</dbReference>
<dbReference type="Pfam" id="PF24883">
    <property type="entry name" value="NPHP3_N"/>
    <property type="match status" value="1"/>
</dbReference>
<dbReference type="AlphaFoldDB" id="A0A8H6M341"/>
<dbReference type="Proteomes" id="UP000521943">
    <property type="component" value="Unassembled WGS sequence"/>
</dbReference>
<name>A0A8H6M341_9AGAR</name>
<dbReference type="EMBL" id="JACGCI010000042">
    <property type="protein sequence ID" value="KAF6752765.1"/>
    <property type="molecule type" value="Genomic_DNA"/>
</dbReference>
<evidence type="ECO:0000313" key="4">
    <source>
        <dbReference type="EMBL" id="KAF6752765.1"/>
    </source>
</evidence>
<feature type="compositionally biased region" description="Polar residues" evidence="2">
    <location>
        <begin position="58"/>
        <end position="68"/>
    </location>
</feature>
<keyword evidence="1" id="KW-0677">Repeat</keyword>
<feature type="domain" description="Nephrocystin 3-like N-terminal" evidence="3">
    <location>
        <begin position="93"/>
        <end position="254"/>
    </location>
</feature>
<sequence length="803" mass="90274">MTSQTNQGGRFFEGANQFNVDQQTNIGELRIGHQGDVHNHYLRSNGLEDLNPIPDASYTRNRQTSPPDSNCLPGTRLEVIDKIASWADPSTLLNPSNPHVMWLYGYVGCGKSAIAQAVAEKYARKGRLAASFFFFRGSGDRSRTGRLAATIASQIAAAIPATAPVIEAALRAHVNLLHSTTSITEQFQRLVYDPIHAIRWGRMGLDRLRGPYIIVIDGLDECDERNEVKLLIDHMLDFFQQHPRIPLRIFITSRVEEHIRTRLDPTHVFLVDLVNHTSSDDIEAAMRMLFTLAAKHDRCLRAHGEWPSRGDLRQLARQSGSSYIFMMTIFKFILDPGDPRTPMDRLPLALSIDHGLDGLYSQTLSRAEYLPHFSNIVGVITQTQIPLSIVEVSETLGIDTVAVVRVLVNLHAILQVPGDDVTAITLCHSSLYDFLTQENRSGRFYVGSSPHIYLAYWCMKQVADAIVIPEGRIPGIFRTSLTHHLRSIYTGEKDGGNASADLYTTQVVVSHARVLFPSRLPLVLATYLLLKGPNGPTYAMLLNLRSPLVPTEIIMDTLDCLTQACQFDARPHLRTIWQTMKPAFSPIRSFYYNLVKIGMSWIVRMSNGGLSGSTHWQFRPQSNGIGTSAFTIFDTFLISWPSHLVQVLDSFDSPEAANYGYHISAISGMGVRKDDGFRQDMLPGDVLTVGSAYRRLLFLPKDGRSHRNQTKLRNIWLHHVDIIGSWANETLKQYADPTVCDWGWNDGNFWTGREMVFQTQDSRSWLTIFDIIAGFVSLATCVKGECPSNHYCYFREHQKGRQV</sequence>
<dbReference type="SUPFAM" id="SSF52540">
    <property type="entry name" value="P-loop containing nucleoside triphosphate hydrolases"/>
    <property type="match status" value="1"/>
</dbReference>
<dbReference type="InterPro" id="IPR027417">
    <property type="entry name" value="P-loop_NTPase"/>
</dbReference>
<dbReference type="PANTHER" id="PTHR10039">
    <property type="entry name" value="AMELOGENIN"/>
    <property type="match status" value="1"/>
</dbReference>
<evidence type="ECO:0000259" key="3">
    <source>
        <dbReference type="Pfam" id="PF24883"/>
    </source>
</evidence>
<evidence type="ECO:0000313" key="5">
    <source>
        <dbReference type="Proteomes" id="UP000521943"/>
    </source>
</evidence>
<reference evidence="4 5" key="1">
    <citation type="submission" date="2020-07" db="EMBL/GenBank/DDBJ databases">
        <title>Comparative genomics of pyrophilous fungi reveals a link between fire events and developmental genes.</title>
        <authorList>
            <consortium name="DOE Joint Genome Institute"/>
            <person name="Steindorff A.S."/>
            <person name="Carver A."/>
            <person name="Calhoun S."/>
            <person name="Stillman K."/>
            <person name="Liu H."/>
            <person name="Lipzen A."/>
            <person name="Pangilinan J."/>
            <person name="Labutti K."/>
            <person name="Bruns T.D."/>
            <person name="Grigoriev I.V."/>
        </authorList>
    </citation>
    <scope>NUCLEOTIDE SEQUENCE [LARGE SCALE GENOMIC DNA]</scope>
    <source>
        <strain evidence="4 5">CBS 144469</strain>
    </source>
</reference>
<evidence type="ECO:0000256" key="2">
    <source>
        <dbReference type="SAM" id="MobiDB-lite"/>
    </source>
</evidence>
<dbReference type="OrthoDB" id="163438at2759"/>